<feature type="signal peptide" evidence="7">
    <location>
        <begin position="1"/>
        <end position="20"/>
    </location>
</feature>
<accession>A0AAN9ZA89</accession>
<sequence length="267" mass="29822">MNSYCCSVLVSLLLGSWTHGYVLKGCGITTAPLKRIEPSRPSNSSSWPWMVALLKDGGIHYCGAVLISKQHVLTAAHCIAPFKLESIRVRFGEYDLGKDQESRHMDYRIAQSFIHEAYDRATYENDIAILKVQKSLISNSYIWPICMPPKDMSFENKTVVVTGWGTIYYGGPPSDVLLQVDVPVWNQNQCVQKFSQPILETHLCAGAYGGGKDSCQGDSGGPLMYFEDDKWMTVGIVSWGINCGQDTPGIYTRVNKYLDWISQKMSL</sequence>
<gene>
    <name evidence="9" type="ORF">R5R35_001298</name>
</gene>
<dbReference type="AlphaFoldDB" id="A0AAN9ZA89"/>
<evidence type="ECO:0000256" key="3">
    <source>
        <dbReference type="ARBA" id="ARBA00023157"/>
    </source>
</evidence>
<evidence type="ECO:0000256" key="7">
    <source>
        <dbReference type="SAM" id="SignalP"/>
    </source>
</evidence>
<dbReference type="CDD" id="cd00190">
    <property type="entry name" value="Tryp_SPc"/>
    <property type="match status" value="1"/>
</dbReference>
<proteinExistence type="predicted"/>
<dbReference type="PROSITE" id="PS00134">
    <property type="entry name" value="TRYPSIN_HIS"/>
    <property type="match status" value="1"/>
</dbReference>
<dbReference type="GO" id="GO:0004252">
    <property type="term" value="F:serine-type endopeptidase activity"/>
    <property type="evidence" value="ECO:0007669"/>
    <property type="project" value="InterPro"/>
</dbReference>
<name>A0AAN9ZA89_9ORTH</name>
<keyword evidence="2" id="KW-0964">Secreted</keyword>
<dbReference type="Proteomes" id="UP001378592">
    <property type="component" value="Unassembled WGS sequence"/>
</dbReference>
<dbReference type="EMBL" id="JAZDUA010000114">
    <property type="protein sequence ID" value="KAK7867645.1"/>
    <property type="molecule type" value="Genomic_DNA"/>
</dbReference>
<dbReference type="GO" id="GO:0006508">
    <property type="term" value="P:proteolysis"/>
    <property type="evidence" value="ECO:0007669"/>
    <property type="project" value="UniProtKB-KW"/>
</dbReference>
<dbReference type="PANTHER" id="PTHR24252">
    <property type="entry name" value="ACROSIN-RELATED"/>
    <property type="match status" value="1"/>
</dbReference>
<keyword evidence="6" id="KW-0378">Hydrolase</keyword>
<keyword evidence="6" id="KW-0645">Protease</keyword>
<dbReference type="PROSITE" id="PS00135">
    <property type="entry name" value="TRYPSIN_SER"/>
    <property type="match status" value="1"/>
</dbReference>
<dbReference type="InterPro" id="IPR001254">
    <property type="entry name" value="Trypsin_dom"/>
</dbReference>
<dbReference type="InterPro" id="IPR033116">
    <property type="entry name" value="TRYPSIN_SER"/>
</dbReference>
<keyword evidence="7" id="KW-0732">Signal</keyword>
<dbReference type="PANTHER" id="PTHR24252:SF7">
    <property type="entry name" value="HYALIN"/>
    <property type="match status" value="1"/>
</dbReference>
<dbReference type="PROSITE" id="PS50240">
    <property type="entry name" value="TRYPSIN_DOM"/>
    <property type="match status" value="1"/>
</dbReference>
<keyword evidence="6" id="KW-0720">Serine protease</keyword>
<dbReference type="InterPro" id="IPR001314">
    <property type="entry name" value="Peptidase_S1A"/>
</dbReference>
<evidence type="ECO:0000256" key="5">
    <source>
        <dbReference type="ARBA" id="ARBA00076468"/>
    </source>
</evidence>
<dbReference type="PRINTS" id="PR00722">
    <property type="entry name" value="CHYMOTRYPSIN"/>
</dbReference>
<evidence type="ECO:0000313" key="10">
    <source>
        <dbReference type="Proteomes" id="UP001378592"/>
    </source>
</evidence>
<evidence type="ECO:0000256" key="1">
    <source>
        <dbReference type="ARBA" id="ARBA00004613"/>
    </source>
</evidence>
<dbReference type="Pfam" id="PF00089">
    <property type="entry name" value="Trypsin"/>
    <property type="match status" value="1"/>
</dbReference>
<dbReference type="InterPro" id="IPR009003">
    <property type="entry name" value="Peptidase_S1_PA"/>
</dbReference>
<evidence type="ECO:0000313" key="9">
    <source>
        <dbReference type="EMBL" id="KAK7867645.1"/>
    </source>
</evidence>
<dbReference type="GO" id="GO:0005576">
    <property type="term" value="C:extracellular region"/>
    <property type="evidence" value="ECO:0007669"/>
    <property type="project" value="UniProtKB-SubCell"/>
</dbReference>
<dbReference type="Gene3D" id="2.40.10.10">
    <property type="entry name" value="Trypsin-like serine proteases"/>
    <property type="match status" value="1"/>
</dbReference>
<dbReference type="SMART" id="SM00020">
    <property type="entry name" value="Tryp_SPc"/>
    <property type="match status" value="1"/>
</dbReference>
<dbReference type="FunFam" id="2.40.10.10:FF:000038">
    <property type="entry name" value="Serine protease"/>
    <property type="match status" value="1"/>
</dbReference>
<evidence type="ECO:0000256" key="4">
    <source>
        <dbReference type="ARBA" id="ARBA00068096"/>
    </source>
</evidence>
<dbReference type="SUPFAM" id="SSF50494">
    <property type="entry name" value="Trypsin-like serine proteases"/>
    <property type="match status" value="1"/>
</dbReference>
<reference evidence="9 10" key="1">
    <citation type="submission" date="2024-03" db="EMBL/GenBank/DDBJ databases">
        <title>The genome assembly and annotation of the cricket Gryllus longicercus Weissman &amp; Gray.</title>
        <authorList>
            <person name="Szrajer S."/>
            <person name="Gray D."/>
            <person name="Ylla G."/>
        </authorList>
    </citation>
    <scope>NUCLEOTIDE SEQUENCE [LARGE SCALE GENOMIC DNA]</scope>
    <source>
        <strain evidence="9">DAG 2021-001</strain>
        <tissue evidence="9">Whole body minus gut</tissue>
    </source>
</reference>
<organism evidence="9 10">
    <name type="scientific">Gryllus longicercus</name>
    <dbReference type="NCBI Taxonomy" id="2509291"/>
    <lineage>
        <taxon>Eukaryota</taxon>
        <taxon>Metazoa</taxon>
        <taxon>Ecdysozoa</taxon>
        <taxon>Arthropoda</taxon>
        <taxon>Hexapoda</taxon>
        <taxon>Insecta</taxon>
        <taxon>Pterygota</taxon>
        <taxon>Neoptera</taxon>
        <taxon>Polyneoptera</taxon>
        <taxon>Orthoptera</taxon>
        <taxon>Ensifera</taxon>
        <taxon>Gryllidea</taxon>
        <taxon>Grylloidea</taxon>
        <taxon>Gryllidae</taxon>
        <taxon>Gryllinae</taxon>
        <taxon>Gryllus</taxon>
    </lineage>
</organism>
<keyword evidence="3" id="KW-1015">Disulfide bond</keyword>
<protein>
    <recommendedName>
        <fullName evidence="4">Phenoloxidase-activating factor 2</fullName>
    </recommendedName>
    <alternativeName>
        <fullName evidence="5">Prophenoloxidase-activating factor II</fullName>
    </alternativeName>
</protein>
<evidence type="ECO:0000259" key="8">
    <source>
        <dbReference type="PROSITE" id="PS50240"/>
    </source>
</evidence>
<feature type="chain" id="PRO_5043021878" description="Phenoloxidase-activating factor 2" evidence="7">
    <location>
        <begin position="21"/>
        <end position="267"/>
    </location>
</feature>
<dbReference type="InterPro" id="IPR043504">
    <property type="entry name" value="Peptidase_S1_PA_chymotrypsin"/>
</dbReference>
<evidence type="ECO:0000256" key="2">
    <source>
        <dbReference type="ARBA" id="ARBA00022525"/>
    </source>
</evidence>
<dbReference type="InterPro" id="IPR018114">
    <property type="entry name" value="TRYPSIN_HIS"/>
</dbReference>
<comment type="caution">
    <text evidence="9">The sequence shown here is derived from an EMBL/GenBank/DDBJ whole genome shotgun (WGS) entry which is preliminary data.</text>
</comment>
<comment type="subcellular location">
    <subcellularLocation>
        <location evidence="1">Secreted</location>
    </subcellularLocation>
</comment>
<evidence type="ECO:0000256" key="6">
    <source>
        <dbReference type="RuleBase" id="RU363034"/>
    </source>
</evidence>
<feature type="domain" description="Peptidase S1" evidence="8">
    <location>
        <begin position="22"/>
        <end position="266"/>
    </location>
</feature>
<keyword evidence="10" id="KW-1185">Reference proteome</keyword>